<dbReference type="InterPro" id="IPR031304">
    <property type="entry name" value="SLT_2"/>
</dbReference>
<dbReference type="PANTHER" id="PTHR30163:SF8">
    <property type="entry name" value="LYTIC MUREIN TRANSGLYCOSYLASE"/>
    <property type="match status" value="1"/>
</dbReference>
<dbReference type="AlphaFoldDB" id="A0A368T4J2"/>
<dbReference type="InterPro" id="IPR043426">
    <property type="entry name" value="MltB-like"/>
</dbReference>
<dbReference type="Proteomes" id="UP000253318">
    <property type="component" value="Unassembled WGS sequence"/>
</dbReference>
<dbReference type="Gene3D" id="1.10.530.10">
    <property type="match status" value="1"/>
</dbReference>
<dbReference type="OrthoDB" id="9796191at2"/>
<feature type="domain" description="Transglycosylase SLT" evidence="1">
    <location>
        <begin position="84"/>
        <end position="146"/>
    </location>
</feature>
<accession>A0A368T4J2</accession>
<protein>
    <submittedName>
        <fullName evidence="2">Lytic murein transglycosylase</fullName>
    </submittedName>
</protein>
<keyword evidence="3" id="KW-1185">Reference proteome</keyword>
<dbReference type="PANTHER" id="PTHR30163">
    <property type="entry name" value="MEMBRANE-BOUND LYTIC MUREIN TRANSGLYCOSYLASE B"/>
    <property type="match status" value="1"/>
</dbReference>
<reference evidence="2 3" key="1">
    <citation type="submission" date="2018-04" db="EMBL/GenBank/DDBJ databases">
        <title>Novel actinobacteria from marine sediment.</title>
        <authorList>
            <person name="Ng Z.Y."/>
            <person name="Tan G.Y.A."/>
        </authorList>
    </citation>
    <scope>NUCLEOTIDE SEQUENCE [LARGE SCALE GENOMIC DNA]</scope>
    <source>
        <strain evidence="2 3">TPS81</strain>
    </source>
</reference>
<comment type="caution">
    <text evidence="2">The sequence shown here is derived from an EMBL/GenBank/DDBJ whole genome shotgun (WGS) entry which is preliminary data.</text>
</comment>
<dbReference type="SUPFAM" id="SSF53955">
    <property type="entry name" value="Lysozyme-like"/>
    <property type="match status" value="1"/>
</dbReference>
<feature type="non-terminal residue" evidence="2">
    <location>
        <position position="1"/>
    </location>
</feature>
<dbReference type="RefSeq" id="WP_147280486.1">
    <property type="nucleotide sequence ID" value="NZ_QEIN01000097.1"/>
</dbReference>
<organism evidence="2 3">
    <name type="scientific">Marinitenerispora sediminis</name>
    <dbReference type="NCBI Taxonomy" id="1931232"/>
    <lineage>
        <taxon>Bacteria</taxon>
        <taxon>Bacillati</taxon>
        <taxon>Actinomycetota</taxon>
        <taxon>Actinomycetes</taxon>
        <taxon>Streptosporangiales</taxon>
        <taxon>Nocardiopsidaceae</taxon>
        <taxon>Marinitenerispora</taxon>
    </lineage>
</organism>
<evidence type="ECO:0000313" key="3">
    <source>
        <dbReference type="Proteomes" id="UP000253318"/>
    </source>
</evidence>
<evidence type="ECO:0000313" key="2">
    <source>
        <dbReference type="EMBL" id="RCV58350.1"/>
    </source>
</evidence>
<evidence type="ECO:0000259" key="1">
    <source>
        <dbReference type="Pfam" id="PF13406"/>
    </source>
</evidence>
<gene>
    <name evidence="2" type="ORF">DEF24_13690</name>
</gene>
<dbReference type="EMBL" id="QEIN01000097">
    <property type="protein sequence ID" value="RCV58350.1"/>
    <property type="molecule type" value="Genomic_DNA"/>
</dbReference>
<dbReference type="CDD" id="cd13399">
    <property type="entry name" value="Slt35-like"/>
    <property type="match status" value="1"/>
</dbReference>
<dbReference type="GO" id="GO:0009253">
    <property type="term" value="P:peptidoglycan catabolic process"/>
    <property type="evidence" value="ECO:0007669"/>
    <property type="project" value="TreeGrafter"/>
</dbReference>
<sequence>PPRALQGYAAAQLRLLDERPDCQVSWPTLAAIGYVESRHGSYTGGEIGADGRTTVDVIGIPLDGTNRTAAIPDTDGGRLDGDSEWDRAVGPLQFIPATWARWGADADGDGRADPHDIDDAALAAARYLCADGRVLTDGADWQAAVLAYNRSDAYAADVLAEANRYAEAG</sequence>
<proteinExistence type="predicted"/>
<dbReference type="GO" id="GO:0008933">
    <property type="term" value="F:peptidoglycan lytic transglycosylase activity"/>
    <property type="evidence" value="ECO:0007669"/>
    <property type="project" value="TreeGrafter"/>
</dbReference>
<dbReference type="InterPro" id="IPR023346">
    <property type="entry name" value="Lysozyme-like_dom_sf"/>
</dbReference>
<name>A0A368T4J2_9ACTN</name>
<dbReference type="Pfam" id="PF13406">
    <property type="entry name" value="SLT_2"/>
    <property type="match status" value="1"/>
</dbReference>